<dbReference type="InterPro" id="IPR047187">
    <property type="entry name" value="SF1_C_Upf1"/>
</dbReference>
<dbReference type="InterPro" id="IPR014001">
    <property type="entry name" value="Helicase_ATP-bd"/>
</dbReference>
<keyword evidence="10" id="KW-0539">Nucleus</keyword>
<evidence type="ECO:0000256" key="3">
    <source>
        <dbReference type="ARBA" id="ARBA00007913"/>
    </source>
</evidence>
<evidence type="ECO:0000313" key="16">
    <source>
        <dbReference type="Proteomes" id="UP000190776"/>
    </source>
</evidence>
<dbReference type="GO" id="GO:0003723">
    <property type="term" value="F:RNA binding"/>
    <property type="evidence" value="ECO:0007669"/>
    <property type="project" value="InterPro"/>
</dbReference>
<dbReference type="SUPFAM" id="SSF52540">
    <property type="entry name" value="P-loop containing nucleoside triphosphate hydrolases"/>
    <property type="match status" value="1"/>
</dbReference>
<dbReference type="GO" id="GO:0043139">
    <property type="term" value="F:5'-3' DNA helicase activity"/>
    <property type="evidence" value="ECO:0007669"/>
    <property type="project" value="TreeGrafter"/>
</dbReference>
<evidence type="ECO:0000256" key="7">
    <source>
        <dbReference type="ARBA" id="ARBA00022801"/>
    </source>
</evidence>
<dbReference type="Gene3D" id="3.40.50.300">
    <property type="entry name" value="P-loop containing nucleotide triphosphate hydrolases"/>
    <property type="match status" value="2"/>
</dbReference>
<evidence type="ECO:0000256" key="5">
    <source>
        <dbReference type="ARBA" id="ARBA00022490"/>
    </source>
</evidence>
<dbReference type="PANTHER" id="PTHR43788:SF8">
    <property type="entry name" value="DNA-BINDING PROTEIN SMUBP-2"/>
    <property type="match status" value="1"/>
</dbReference>
<evidence type="ECO:0000259" key="13">
    <source>
        <dbReference type="SMART" id="SM00382"/>
    </source>
</evidence>
<dbReference type="Pfam" id="PF13086">
    <property type="entry name" value="AAA_11"/>
    <property type="match status" value="1"/>
</dbReference>
<dbReference type="STRING" id="420778.A0A1S8BJX9"/>
<evidence type="ECO:0000256" key="2">
    <source>
        <dbReference type="ARBA" id="ARBA00004496"/>
    </source>
</evidence>
<evidence type="ECO:0000256" key="6">
    <source>
        <dbReference type="ARBA" id="ARBA00022741"/>
    </source>
</evidence>
<evidence type="ECO:0000313" key="15">
    <source>
        <dbReference type="EMBL" id="OMP87860.1"/>
    </source>
</evidence>
<evidence type="ECO:0000256" key="1">
    <source>
        <dbReference type="ARBA" id="ARBA00004123"/>
    </source>
</evidence>
<evidence type="ECO:0000256" key="9">
    <source>
        <dbReference type="ARBA" id="ARBA00022840"/>
    </source>
</evidence>
<dbReference type="InterPro" id="IPR041677">
    <property type="entry name" value="DNA2/NAM7_AAA_11"/>
</dbReference>
<dbReference type="GO" id="GO:0005694">
    <property type="term" value="C:chromosome"/>
    <property type="evidence" value="ECO:0007669"/>
    <property type="project" value="UniProtKB-ARBA"/>
</dbReference>
<dbReference type="EC" id="3.6.4.12" evidence="4"/>
<dbReference type="GO" id="GO:0005634">
    <property type="term" value="C:nucleus"/>
    <property type="evidence" value="ECO:0007669"/>
    <property type="project" value="UniProtKB-SubCell"/>
</dbReference>
<dbReference type="AlphaFoldDB" id="A0A1S8BJX9"/>
<dbReference type="GO" id="GO:0005737">
    <property type="term" value="C:cytoplasm"/>
    <property type="evidence" value="ECO:0007669"/>
    <property type="project" value="UniProtKB-SubCell"/>
</dbReference>
<name>A0A1S8BJX9_9PEZI</name>
<dbReference type="CDD" id="cd18044">
    <property type="entry name" value="DEXXQc_SMUBP2"/>
    <property type="match status" value="1"/>
</dbReference>
<keyword evidence="9" id="KW-0067">ATP-binding</keyword>
<evidence type="ECO:0000256" key="12">
    <source>
        <dbReference type="SAM" id="MobiDB-lite"/>
    </source>
</evidence>
<evidence type="ECO:0000256" key="10">
    <source>
        <dbReference type="ARBA" id="ARBA00023242"/>
    </source>
</evidence>
<keyword evidence="7" id="KW-0378">Hydrolase</keyword>
<dbReference type="InterPro" id="IPR027417">
    <property type="entry name" value="P-loop_NTPase"/>
</dbReference>
<evidence type="ECO:0000256" key="11">
    <source>
        <dbReference type="ARBA" id="ARBA00048432"/>
    </source>
</evidence>
<dbReference type="Pfam" id="PF13087">
    <property type="entry name" value="AAA_12"/>
    <property type="match status" value="1"/>
</dbReference>
<dbReference type="GO" id="GO:0005524">
    <property type="term" value="F:ATP binding"/>
    <property type="evidence" value="ECO:0007669"/>
    <property type="project" value="UniProtKB-KW"/>
</dbReference>
<dbReference type="SMART" id="SM00382">
    <property type="entry name" value="AAA"/>
    <property type="match status" value="1"/>
</dbReference>
<evidence type="ECO:0000256" key="8">
    <source>
        <dbReference type="ARBA" id="ARBA00022806"/>
    </source>
</evidence>
<comment type="similarity">
    <text evidence="3">Belongs to the DNA2/NAM7 helicase family.</text>
</comment>
<dbReference type="Pfam" id="PF21138">
    <property type="entry name" value="SMUBP-2_HCS1_1B"/>
    <property type="match status" value="1"/>
</dbReference>
<dbReference type="InterPro" id="IPR041679">
    <property type="entry name" value="DNA2/NAM7-like_C"/>
</dbReference>
<keyword evidence="5" id="KW-0963">Cytoplasm</keyword>
<feature type="region of interest" description="Disordered" evidence="12">
    <location>
        <begin position="519"/>
        <end position="544"/>
    </location>
</feature>
<dbReference type="Gene3D" id="2.40.30.270">
    <property type="match status" value="1"/>
</dbReference>
<feature type="domain" description="AAA+ ATPase" evidence="13">
    <location>
        <begin position="221"/>
        <end position="679"/>
    </location>
</feature>
<comment type="caution">
    <text evidence="15">The sequence shown here is derived from an EMBL/GenBank/DDBJ whole genome shotgun (WGS) entry which is preliminary data.</text>
</comment>
<sequence>MPPPTDIPTFAAAQLSLLDAELQAELAETSLLLSAHPPQTLQRAGLAILNLHISSQRTGLGGKTVVELELDPAVKGAGAELPEHGIRTGDIVGVQEQPAGSAKKKEKSDLKKSGVDGVVLRVSAATVAVALDKEDVDVPQGKLWLVKLANDVTYKRMTQTMARLQKFTDSEYTPFIRALFGLSSLSPLPKEYSEAGLDKLQWIDPSLNESQKDAIRFAMASREVALIHGPPGTGKTHTLIELILQLLKQDLRLLVCGPSNISVDNIVERLAPHKVPIIRLGHPARLLPSVVNHSLDVLTRTSDAAAIVQDIRKEMDAKQASIKKTRNGRERKAIYGEMRELRKDYRERERGCVDQLVRGSKVVLATLHGAGGFHLKGQQFDVVIIDEASQALEAQCWVPLLSAKKVVLAGDHLQLPPTIKSLNSKAQKEAKPSEKKAQQSAKGFTLEQTLFDRLLALHGPSIKRMLTTQYRMHEKIMAFPSQELYESKLIAADSVKARLLAELDYEVQETEDTTEPVVFWDTQGGDFPERTEDEDSGKKSSLLGDSKSNEMEAALVRLHVGQLVEAGVRPEDIAVVTPYNAQLAALSQLLKERYPGIELGSVDGFQGREKEAVIVSLVRSNAEHEVGFLGEKRRLNVAMTRPKRHLCVIGDSETVARGSKFLKRWMDFLQEHADLRYPDAAELYG</sequence>
<comment type="catalytic activity">
    <reaction evidence="11">
        <text>ATP + H2O = ADP + phosphate + H(+)</text>
        <dbReference type="Rhea" id="RHEA:13065"/>
        <dbReference type="ChEBI" id="CHEBI:15377"/>
        <dbReference type="ChEBI" id="CHEBI:15378"/>
        <dbReference type="ChEBI" id="CHEBI:30616"/>
        <dbReference type="ChEBI" id="CHEBI:43474"/>
        <dbReference type="ChEBI" id="CHEBI:456216"/>
        <dbReference type="EC" id="3.6.4.12"/>
    </reaction>
    <physiologicalReaction direction="left-to-right" evidence="11">
        <dbReference type="Rhea" id="RHEA:13066"/>
    </physiologicalReaction>
</comment>
<dbReference type="Proteomes" id="UP000190776">
    <property type="component" value="Unassembled WGS sequence"/>
</dbReference>
<feature type="region of interest" description="Disordered" evidence="12">
    <location>
        <begin position="420"/>
        <end position="441"/>
    </location>
</feature>
<gene>
    <name evidence="15" type="ORF">BK809_0007950</name>
</gene>
<dbReference type="SMART" id="SM00487">
    <property type="entry name" value="DEXDc"/>
    <property type="match status" value="1"/>
</dbReference>
<feature type="domain" description="Helicase ATP-binding" evidence="14">
    <location>
        <begin position="203"/>
        <end position="439"/>
    </location>
</feature>
<organism evidence="15 16">
    <name type="scientific">Diplodia seriata</name>
    <dbReference type="NCBI Taxonomy" id="420778"/>
    <lineage>
        <taxon>Eukaryota</taxon>
        <taxon>Fungi</taxon>
        <taxon>Dikarya</taxon>
        <taxon>Ascomycota</taxon>
        <taxon>Pezizomycotina</taxon>
        <taxon>Dothideomycetes</taxon>
        <taxon>Dothideomycetes incertae sedis</taxon>
        <taxon>Botryosphaeriales</taxon>
        <taxon>Botryosphaeriaceae</taxon>
        <taxon>Diplodia</taxon>
    </lineage>
</organism>
<reference evidence="15 16" key="1">
    <citation type="submission" date="2017-01" db="EMBL/GenBank/DDBJ databases">
        <title>Draft genome sequence of Diplodia seriata F98.1, a fungal species involved in grapevine trunk diseases.</title>
        <authorList>
            <person name="Robert-Siegwald G."/>
            <person name="Vallet J."/>
            <person name="Abou-Mansour E."/>
            <person name="Xu J."/>
            <person name="Rey P."/>
            <person name="Bertsch C."/>
            <person name="Rego C."/>
            <person name="Larignon P."/>
            <person name="Fontaine F."/>
            <person name="Lebrun M.-H."/>
        </authorList>
    </citation>
    <scope>NUCLEOTIDE SEQUENCE [LARGE SCALE GENOMIC DNA]</scope>
    <source>
        <strain evidence="15 16">F98.1</strain>
    </source>
</reference>
<accession>A0A1S8BJX9</accession>
<keyword evidence="6" id="KW-0547">Nucleotide-binding</keyword>
<evidence type="ECO:0000256" key="4">
    <source>
        <dbReference type="ARBA" id="ARBA00012551"/>
    </source>
</evidence>
<proteinExistence type="inferred from homology"/>
<dbReference type="OrthoDB" id="6513042at2759"/>
<dbReference type="InterPro" id="IPR048761">
    <property type="entry name" value="SMUBP-2_HCS1_1B"/>
</dbReference>
<protein>
    <recommendedName>
        <fullName evidence="4">DNA helicase</fullName>
        <ecNumber evidence="4">3.6.4.12</ecNumber>
    </recommendedName>
</protein>
<dbReference type="PANTHER" id="PTHR43788">
    <property type="entry name" value="DNA2/NAM7 HELICASE FAMILY MEMBER"/>
    <property type="match status" value="1"/>
</dbReference>
<dbReference type="InterPro" id="IPR003593">
    <property type="entry name" value="AAA+_ATPase"/>
</dbReference>
<dbReference type="GO" id="GO:0016787">
    <property type="term" value="F:hydrolase activity"/>
    <property type="evidence" value="ECO:0007669"/>
    <property type="project" value="UniProtKB-KW"/>
</dbReference>
<comment type="subcellular location">
    <subcellularLocation>
        <location evidence="2">Cytoplasm</location>
    </subcellularLocation>
    <subcellularLocation>
        <location evidence="1">Nucleus</location>
    </subcellularLocation>
</comment>
<feature type="compositionally biased region" description="Basic and acidic residues" evidence="12">
    <location>
        <begin position="426"/>
        <end position="437"/>
    </location>
</feature>
<dbReference type="CDD" id="cd18808">
    <property type="entry name" value="SF1_C_Upf1"/>
    <property type="match status" value="1"/>
</dbReference>
<dbReference type="InterPro" id="IPR050534">
    <property type="entry name" value="Coronavir_polyprotein_1ab"/>
</dbReference>
<keyword evidence="8" id="KW-0347">Helicase</keyword>
<dbReference type="FunFam" id="3.40.50.300:FF:000326">
    <property type="entry name" value="P-loop containing nucleoside triphosphate hydrolase"/>
    <property type="match status" value="1"/>
</dbReference>
<evidence type="ECO:0000259" key="14">
    <source>
        <dbReference type="SMART" id="SM00487"/>
    </source>
</evidence>
<dbReference type="EMBL" id="MSZU01000076">
    <property type="protein sequence ID" value="OMP87860.1"/>
    <property type="molecule type" value="Genomic_DNA"/>
</dbReference>